<gene>
    <name evidence="1" type="ORF">POVCU2_0082200</name>
</gene>
<dbReference type="AlphaFoldDB" id="A0A1A8WKX8"/>
<dbReference type="Pfam" id="PF05795">
    <property type="entry name" value="Plasmodium_Vir"/>
    <property type="match status" value="2"/>
</dbReference>
<name>A0A1A8WKX8_PLAOA</name>
<dbReference type="InterPro" id="IPR008780">
    <property type="entry name" value="Plasmodium_Vir"/>
</dbReference>
<dbReference type="EMBL" id="FLQU01001564">
    <property type="protein sequence ID" value="SBS93578.1"/>
    <property type="molecule type" value="Genomic_DNA"/>
</dbReference>
<organism evidence="1 2">
    <name type="scientific">Plasmodium ovale curtisi</name>
    <dbReference type="NCBI Taxonomy" id="864141"/>
    <lineage>
        <taxon>Eukaryota</taxon>
        <taxon>Sar</taxon>
        <taxon>Alveolata</taxon>
        <taxon>Apicomplexa</taxon>
        <taxon>Aconoidasida</taxon>
        <taxon>Haemosporida</taxon>
        <taxon>Plasmodiidae</taxon>
        <taxon>Plasmodium</taxon>
        <taxon>Plasmodium (Plasmodium)</taxon>
    </lineage>
</organism>
<evidence type="ECO:0000313" key="1">
    <source>
        <dbReference type="EMBL" id="SBS93578.1"/>
    </source>
</evidence>
<reference evidence="2" key="1">
    <citation type="submission" date="2016-05" db="EMBL/GenBank/DDBJ databases">
        <authorList>
            <person name="Naeem Raeece"/>
        </authorList>
    </citation>
    <scope>NUCLEOTIDE SEQUENCE [LARGE SCALE GENOMIC DNA]</scope>
</reference>
<sequence length="341" mass="40064">MNYVFEKILENSPKYKLYDKFNEECDDVGKYSRYCSTMQYLKRSYNDILEVCYKFARNLINLHEILSYEKNDEHCRYLNFWITDHVRKKFDTHWEDESKIPRVLTGFLTVENAISAASKNNNCHFDYRSNVSLNLWKEWKDLHDYIINYNHINEKITYGGDICTTYSKYFDYIKRLYDKFKGECCGNSTINCPYQIKLYDWCTKDSLFTKKVCDKNKGVDADSPGMTRYPSSEDQHINGVHPLVLPLLPHTDDDSSDGLLSDSSNYYVKLSSGLSLLGISSAVFYLYNFTTFGKWIRSKVLRKEKINIDLEENAQNLIEHASDNLGVNIYDNDFHINYQSS</sequence>
<protein>
    <submittedName>
        <fullName evidence="1">PIR Superfamily Protein</fullName>
    </submittedName>
</protein>
<proteinExistence type="predicted"/>
<dbReference type="Proteomes" id="UP000078560">
    <property type="component" value="Unassembled WGS sequence"/>
</dbReference>
<accession>A0A1A8WKX8</accession>
<evidence type="ECO:0000313" key="2">
    <source>
        <dbReference type="Proteomes" id="UP000078560"/>
    </source>
</evidence>